<comment type="caution">
    <text evidence="1">The sequence shown here is derived from an EMBL/GenBank/DDBJ whole genome shotgun (WGS) entry which is preliminary data.</text>
</comment>
<dbReference type="InterPro" id="IPR007459">
    <property type="entry name" value="DNA_pol3_chi"/>
</dbReference>
<dbReference type="Gene3D" id="3.40.50.10110">
    <property type="entry name" value="DNA polymerase III subunit chi"/>
    <property type="match status" value="1"/>
</dbReference>
<evidence type="ECO:0000313" key="2">
    <source>
        <dbReference type="Proteomes" id="UP000241899"/>
    </source>
</evidence>
<dbReference type="InterPro" id="IPR036768">
    <property type="entry name" value="PolIII_chi_sf"/>
</dbReference>
<dbReference type="OrthoDB" id="9795973at2"/>
<protein>
    <submittedName>
        <fullName evidence="1">DNA polymerase III subunit chi</fullName>
    </submittedName>
</protein>
<dbReference type="GO" id="GO:0032298">
    <property type="term" value="P:positive regulation of DNA-templated DNA replication initiation"/>
    <property type="evidence" value="ECO:0007669"/>
    <property type="project" value="TreeGrafter"/>
</dbReference>
<dbReference type="Pfam" id="PF04364">
    <property type="entry name" value="DNA_pol3_chi"/>
    <property type="match status" value="1"/>
</dbReference>
<dbReference type="AlphaFoldDB" id="A0A2T4JK57"/>
<dbReference type="PANTHER" id="PTHR38767:SF1">
    <property type="entry name" value="DNA POLYMERASE III SUBUNIT CHI"/>
    <property type="match status" value="1"/>
</dbReference>
<dbReference type="RefSeq" id="WP_107324248.1">
    <property type="nucleotide sequence ID" value="NZ_NHSP01000024.1"/>
</dbReference>
<gene>
    <name evidence="1" type="ORF">C5F46_04920</name>
</gene>
<sequence>MGAALFYHLTRSPAEAVAASLLERALAAGWRVELRSPDAERRAALDARLWLGAEDGFLPHGIAGGPNDRLQPVLLTLPGEAAGNVPQALMSVDGAPVGADEVAARDRVWLLFDGADPAAVDHARAQWKTLTGAGLAAQYWSEESGRWQMKSERAAAL</sequence>
<dbReference type="SUPFAM" id="SSF102400">
    <property type="entry name" value="DNA polymerase III chi subunit"/>
    <property type="match status" value="1"/>
</dbReference>
<dbReference type="Proteomes" id="UP000241899">
    <property type="component" value="Unassembled WGS sequence"/>
</dbReference>
<dbReference type="GO" id="GO:0006260">
    <property type="term" value="P:DNA replication"/>
    <property type="evidence" value="ECO:0007669"/>
    <property type="project" value="InterPro"/>
</dbReference>
<accession>A0A2T4JK57</accession>
<dbReference type="NCBIfam" id="NF004347">
    <property type="entry name" value="PRK05728.1-4"/>
    <property type="match status" value="1"/>
</dbReference>
<evidence type="ECO:0000313" key="1">
    <source>
        <dbReference type="EMBL" id="PTE18286.1"/>
    </source>
</evidence>
<dbReference type="PANTHER" id="PTHR38767">
    <property type="entry name" value="DNA POLYMERASE III SUBUNIT CHI"/>
    <property type="match status" value="1"/>
</dbReference>
<dbReference type="EMBL" id="PZKF01000008">
    <property type="protein sequence ID" value="PTE18286.1"/>
    <property type="molecule type" value="Genomic_DNA"/>
</dbReference>
<keyword evidence="2" id="KW-1185">Reference proteome</keyword>
<dbReference type="GO" id="GO:0003887">
    <property type="term" value="F:DNA-directed DNA polymerase activity"/>
    <property type="evidence" value="ECO:0007669"/>
    <property type="project" value="InterPro"/>
</dbReference>
<dbReference type="GO" id="GO:0003677">
    <property type="term" value="F:DNA binding"/>
    <property type="evidence" value="ECO:0007669"/>
    <property type="project" value="InterPro"/>
</dbReference>
<proteinExistence type="predicted"/>
<name>A0A2T4JK57_9RHOB</name>
<reference evidence="1 2" key="1">
    <citation type="submission" date="2018-03" db="EMBL/GenBank/DDBJ databases">
        <title>Rhodobacter veldkampii.</title>
        <authorList>
            <person name="Meyer T.E."/>
            <person name="Miller S."/>
            <person name="Lodha T."/>
            <person name="Gandham S."/>
            <person name="Chintalapati S."/>
            <person name="Chintalapati V.R."/>
        </authorList>
    </citation>
    <scope>NUCLEOTIDE SEQUENCE [LARGE SCALE GENOMIC DNA]</scope>
    <source>
        <strain evidence="1 2">DSM 11550</strain>
    </source>
</reference>
<organism evidence="1 2">
    <name type="scientific">Phaeovulum veldkampii DSM 11550</name>
    <dbReference type="NCBI Taxonomy" id="1185920"/>
    <lineage>
        <taxon>Bacteria</taxon>
        <taxon>Pseudomonadati</taxon>
        <taxon>Pseudomonadota</taxon>
        <taxon>Alphaproteobacteria</taxon>
        <taxon>Rhodobacterales</taxon>
        <taxon>Paracoccaceae</taxon>
        <taxon>Phaeovulum</taxon>
    </lineage>
</organism>